<reference evidence="2" key="1">
    <citation type="journal article" date="2019" name="Int. J. Syst. Evol. Microbiol.">
        <title>The Global Catalogue of Microorganisms (GCM) 10K type strain sequencing project: providing services to taxonomists for standard genome sequencing and annotation.</title>
        <authorList>
            <consortium name="The Broad Institute Genomics Platform"/>
            <consortium name="The Broad Institute Genome Sequencing Center for Infectious Disease"/>
            <person name="Wu L."/>
            <person name="Ma J."/>
        </authorList>
    </citation>
    <scope>NUCLEOTIDE SEQUENCE [LARGE SCALE GENOMIC DNA]</scope>
    <source>
        <strain evidence="2">XZYJ18</strain>
    </source>
</reference>
<name>A0ABV9Z8C8_9PSEU</name>
<dbReference type="Gene3D" id="2.60.40.420">
    <property type="entry name" value="Cupredoxins - blue copper proteins"/>
    <property type="match status" value="1"/>
</dbReference>
<proteinExistence type="predicted"/>
<evidence type="ECO:0000313" key="1">
    <source>
        <dbReference type="EMBL" id="MFC5136756.1"/>
    </source>
</evidence>
<dbReference type="Proteomes" id="UP001596175">
    <property type="component" value="Unassembled WGS sequence"/>
</dbReference>
<dbReference type="InterPro" id="IPR008972">
    <property type="entry name" value="Cupredoxin"/>
</dbReference>
<organism evidence="1 2">
    <name type="scientific">Actinomycetospora rhizophila</name>
    <dbReference type="NCBI Taxonomy" id="1416876"/>
    <lineage>
        <taxon>Bacteria</taxon>
        <taxon>Bacillati</taxon>
        <taxon>Actinomycetota</taxon>
        <taxon>Actinomycetes</taxon>
        <taxon>Pseudonocardiales</taxon>
        <taxon>Pseudonocardiaceae</taxon>
        <taxon>Actinomycetospora</taxon>
    </lineage>
</organism>
<keyword evidence="2" id="KW-1185">Reference proteome</keyword>
<evidence type="ECO:0000313" key="2">
    <source>
        <dbReference type="Proteomes" id="UP001596175"/>
    </source>
</evidence>
<protein>
    <recommendedName>
        <fullName evidence="3">EfeO-type cupredoxin-like domain-containing protein</fullName>
    </recommendedName>
</protein>
<dbReference type="RefSeq" id="WP_378018993.1">
    <property type="nucleotide sequence ID" value="NZ_JBHSKG010000001.1"/>
</dbReference>
<dbReference type="EMBL" id="JBHSKG010000001">
    <property type="protein sequence ID" value="MFC5136756.1"/>
    <property type="molecule type" value="Genomic_DNA"/>
</dbReference>
<comment type="caution">
    <text evidence="1">The sequence shown here is derived from an EMBL/GenBank/DDBJ whole genome shotgun (WGS) entry which is preliminary data.</text>
</comment>
<sequence length="192" mass="20304">MIRGEVVERPRGLGLTVDHRAPRSSPWAESPLTRRWPVAARGSRAGVVEARCSRRATVLLIGAVMLGLVTGCGTAADPGALSTGATPTTPPVEGDDLAPPVEVPPNGTVVSVLFERGRLARKSDQVEVERGSTVLLAVSTDVADEIHLHGYERVAPTNPGDRAVLEFTADRSGVYTAELERSGVRLLEVTVP</sequence>
<dbReference type="SUPFAM" id="SSF49503">
    <property type="entry name" value="Cupredoxins"/>
    <property type="match status" value="1"/>
</dbReference>
<gene>
    <name evidence="1" type="ORF">ACFPK1_00800</name>
</gene>
<evidence type="ECO:0008006" key="3">
    <source>
        <dbReference type="Google" id="ProtNLM"/>
    </source>
</evidence>
<accession>A0ABV9Z8C8</accession>